<dbReference type="GO" id="GO:0003937">
    <property type="term" value="F:IMP cyclohydrolase activity"/>
    <property type="evidence" value="ECO:0007669"/>
    <property type="project" value="InterPro"/>
</dbReference>
<evidence type="ECO:0000256" key="3">
    <source>
        <dbReference type="ARBA" id="ARBA00007667"/>
    </source>
</evidence>
<evidence type="ECO:0000256" key="1">
    <source>
        <dbReference type="ARBA" id="ARBA00004844"/>
    </source>
</evidence>
<evidence type="ECO:0000259" key="8">
    <source>
        <dbReference type="PROSITE" id="PS51855"/>
    </source>
</evidence>
<proteinExistence type="inferred from homology"/>
<keyword evidence="5" id="KW-0658">Purine biosynthesis</keyword>
<dbReference type="InterPro" id="IPR011607">
    <property type="entry name" value="MGS-like_dom"/>
</dbReference>
<dbReference type="GO" id="GO:0006189">
    <property type="term" value="P:'de novo' IMP biosynthetic process"/>
    <property type="evidence" value="ECO:0007669"/>
    <property type="project" value="UniProtKB-UniPathway"/>
</dbReference>
<evidence type="ECO:0000256" key="2">
    <source>
        <dbReference type="ARBA" id="ARBA00004954"/>
    </source>
</evidence>
<dbReference type="Proteomes" id="UP000230273">
    <property type="component" value="Unassembled WGS sequence"/>
</dbReference>
<dbReference type="UniPathway" id="UPA00074">
    <property type="reaction ID" value="UER00133"/>
</dbReference>
<evidence type="ECO:0000256" key="5">
    <source>
        <dbReference type="ARBA" id="ARBA00022755"/>
    </source>
</evidence>
<dbReference type="SUPFAM" id="SSF52335">
    <property type="entry name" value="Methylglyoxal synthase-like"/>
    <property type="match status" value="1"/>
</dbReference>
<dbReference type="Gene3D" id="3.40.50.1380">
    <property type="entry name" value="Methylglyoxal synthase-like domain"/>
    <property type="match status" value="1"/>
</dbReference>
<comment type="caution">
    <text evidence="9">The sequence shown here is derived from an EMBL/GenBank/DDBJ whole genome shotgun (WGS) entry which is preliminary data.</text>
</comment>
<reference evidence="9 10" key="1">
    <citation type="submission" date="2017-09" db="EMBL/GenBank/DDBJ databases">
        <title>Depth-based differentiation of microbial function through sediment-hosted aquifers and enrichment of novel symbionts in the deep terrestrial subsurface.</title>
        <authorList>
            <person name="Probst A.J."/>
            <person name="Ladd B."/>
            <person name="Jarett J.K."/>
            <person name="Geller-Mcgrath D.E."/>
            <person name="Sieber C.M."/>
            <person name="Emerson J.B."/>
            <person name="Anantharaman K."/>
            <person name="Thomas B.C."/>
            <person name="Malmstrom R."/>
            <person name="Stieglmeier M."/>
            <person name="Klingl A."/>
            <person name="Woyke T."/>
            <person name="Ryan C.M."/>
            <person name="Banfield J.F."/>
        </authorList>
    </citation>
    <scope>NUCLEOTIDE SEQUENCE [LARGE SCALE GENOMIC DNA]</scope>
    <source>
        <strain evidence="9">CG23_combo_of_CG06-09_8_20_14_all_38_19</strain>
    </source>
</reference>
<keyword evidence="7" id="KW-0511">Multifunctional enzyme</keyword>
<dbReference type="Pfam" id="PF01808">
    <property type="entry name" value="AICARFT_IMPCHas"/>
    <property type="match status" value="1"/>
</dbReference>
<dbReference type="SMART" id="SM00851">
    <property type="entry name" value="MGS"/>
    <property type="match status" value="1"/>
</dbReference>
<dbReference type="InterPro" id="IPR016193">
    <property type="entry name" value="Cytidine_deaminase-like"/>
</dbReference>
<organism evidence="9 10">
    <name type="scientific">Candidatus Nealsonbacteria bacterium CG23_combo_of_CG06-09_8_20_14_all_38_19</name>
    <dbReference type="NCBI Taxonomy" id="1974721"/>
    <lineage>
        <taxon>Bacteria</taxon>
        <taxon>Candidatus Nealsoniibacteriota</taxon>
    </lineage>
</organism>
<dbReference type="PANTHER" id="PTHR11692:SF0">
    <property type="entry name" value="BIFUNCTIONAL PURINE BIOSYNTHESIS PROTEIN ATIC"/>
    <property type="match status" value="1"/>
</dbReference>
<dbReference type="SUPFAM" id="SSF53927">
    <property type="entry name" value="Cytidine deaminase-like"/>
    <property type="match status" value="1"/>
</dbReference>
<dbReference type="AlphaFoldDB" id="A0A2G9YVP3"/>
<dbReference type="GO" id="GO:0004643">
    <property type="term" value="F:phosphoribosylaminoimidazolecarboxamide formyltransferase activity"/>
    <property type="evidence" value="ECO:0007669"/>
    <property type="project" value="InterPro"/>
</dbReference>
<dbReference type="InterPro" id="IPR036914">
    <property type="entry name" value="MGS-like_dom_sf"/>
</dbReference>
<dbReference type="PROSITE" id="PS51855">
    <property type="entry name" value="MGS"/>
    <property type="match status" value="1"/>
</dbReference>
<dbReference type="InterPro" id="IPR024051">
    <property type="entry name" value="AICAR_Tfase_dup_dom_sf"/>
</dbReference>
<protein>
    <recommendedName>
        <fullName evidence="8">MGS-like domain-containing protein</fullName>
    </recommendedName>
</protein>
<dbReference type="Gene3D" id="3.40.140.20">
    <property type="match status" value="2"/>
</dbReference>
<comment type="similarity">
    <text evidence="3">Belongs to the PurH family.</text>
</comment>
<dbReference type="Pfam" id="PF02142">
    <property type="entry name" value="MGS"/>
    <property type="match status" value="1"/>
</dbReference>
<sequence length="543" mass="59000">MAEEKWALLSVFDKTGIADFARRLIRLSWGILASGGTAKVLKEAGIPVKNVSELVGGGAILGHRVVTLSREVHAGLLANLNDSAQIKEMESLSLPIIRMVVCDFYPLQDAIAKPDATIDSVVELTDIGGPCMVRSAAKGGRIVVCRFQDREPILKELEELGDISPETRQKLRARAEFEVAKYVLESAKFHGQGQFEGIMGELALSARYGENAPQAPAGLFSTGAKDDSFALDRFHVVEGMAPSYNNLCDLDRLLQTLTHMIAGFQLNFYHMPFVAVGVKHGNPCGAAMGFETPMETVIAVAKGDRRAIFGGWLIFNFPITGELAEFLVKEATFDATRRQLFDGVVAHSFDPEAIEVLRRRTDKCRLVVNPALGSAASDPGLDTIKRIRYVRGGFLVQPNYTFVLDFGHPSMRVFGNRDQKVEQCLLLGWAVGATSNSNTVTIVSNNMLIGNGVGQQDRVGAAELALKRARDAGHGDKLQGAVAYSDSFFPFPDAVETLIRAGIKAILSTSGAGRDEEIQSLCVRNNVLLYQLPDTVARGFFGH</sequence>
<name>A0A2G9YVP3_9BACT</name>
<dbReference type="PANTHER" id="PTHR11692">
    <property type="entry name" value="BIFUNCTIONAL PURINE BIOSYNTHESIS PROTEIN PURH"/>
    <property type="match status" value="1"/>
</dbReference>
<comment type="pathway">
    <text evidence="2">Purine metabolism; IMP biosynthesis via de novo pathway; 5-formamido-1-(5-phospho-D-ribosyl)imidazole-4-carboxamide from 5-amino-1-(5-phospho-D-ribosyl)imidazole-4-carboxamide (10-formyl THF route): step 1/1.</text>
</comment>
<evidence type="ECO:0000313" key="10">
    <source>
        <dbReference type="Proteomes" id="UP000230273"/>
    </source>
</evidence>
<keyword evidence="4" id="KW-0808">Transferase</keyword>
<evidence type="ECO:0000313" key="9">
    <source>
        <dbReference type="EMBL" id="PIP23316.1"/>
    </source>
</evidence>
<keyword evidence="6" id="KW-0378">Hydrolase</keyword>
<dbReference type="PIRSF" id="PIRSF000414">
    <property type="entry name" value="AICARFT_IMPCHas"/>
    <property type="match status" value="1"/>
</dbReference>
<feature type="domain" description="MGS-like" evidence="8">
    <location>
        <begin position="1"/>
        <end position="147"/>
    </location>
</feature>
<dbReference type="SMART" id="SM00798">
    <property type="entry name" value="AICARFT_IMPCHas"/>
    <property type="match status" value="1"/>
</dbReference>
<evidence type="ECO:0000256" key="6">
    <source>
        <dbReference type="ARBA" id="ARBA00022801"/>
    </source>
</evidence>
<dbReference type="InterPro" id="IPR002695">
    <property type="entry name" value="PurH-like"/>
</dbReference>
<dbReference type="GO" id="GO:0005829">
    <property type="term" value="C:cytosol"/>
    <property type="evidence" value="ECO:0007669"/>
    <property type="project" value="TreeGrafter"/>
</dbReference>
<dbReference type="EMBL" id="PCRP01000065">
    <property type="protein sequence ID" value="PIP23316.1"/>
    <property type="molecule type" value="Genomic_DNA"/>
</dbReference>
<evidence type="ECO:0000256" key="4">
    <source>
        <dbReference type="ARBA" id="ARBA00022679"/>
    </source>
</evidence>
<gene>
    <name evidence="9" type="ORF">COX36_04035</name>
</gene>
<comment type="pathway">
    <text evidence="1">Purine metabolism; IMP biosynthesis via de novo pathway; IMP from 5-formamido-1-(5-phospho-D-ribosyl)imidazole-4-carboxamide: step 1/1.</text>
</comment>
<evidence type="ECO:0000256" key="7">
    <source>
        <dbReference type="ARBA" id="ARBA00023268"/>
    </source>
</evidence>
<accession>A0A2G9YVP3</accession>